<keyword evidence="3" id="KW-1185">Reference proteome</keyword>
<feature type="domain" description="Heterokaryon incompatibility" evidence="1">
    <location>
        <begin position="161"/>
        <end position="298"/>
    </location>
</feature>
<sequence length="918" mass="102244">MNSWHRRSCRRPDVWLAGDTPYCAGCDELAEIDPTTLPPPSSVPPIPNQPAWRKLCLSWPSSVTYHAEEGGDGEGYVFDGESFVLVSQHDDDDNDSWDTVSRFGDDARPALPDGLSRSLPPGYTPLEATDHIRLLLLSKGSGEEPVHGTLIRTRLTSNINFTALSYTRGGDTEDDTRPHIMFLGPRWDVLSVNANCHAALRRMRRESQDIMVWVDAICIDQHSQEERSHQVAIMPAIYAAAWDVFVYLGEGSALTDEAMEQLQWLATDPNAVLSESSRHAMAALFQARFFSRIWVIQEIANARSATIHCGDKKLGWSLLSEKRVAMLASSGVPVPNWIGAIYHGGRNYTVRNLADLLVKTSDVSASDARDHLFALFGLIIDAAEHGLVVDYTLTVQGVYIGVASFLVANLGDTSILQYAIGYGTFAELPTWVPAWGRLRTALPATSEVDSRTTVKLQAEHVSIGQGLNLVDMEISKPRVFEADGSLAISAAIWDLEQFLHTWIERNCGDEGGKTNGIKIELSDKAVWTGRDKLGLLRGCPAIFHLRYDDLHRENRPSFHIVGTCSITLSTESGAAGEETASLQSQAQSHGHDPVSRFLHQRCGLQRRHVETMAQLEKLLRRFYGWDTPEDKKFSESADQFLHNIDNFSDETIQHAFDLHVRPSGLDSVSLSASAQNSSAEQRSTASDQAQWLHSRLAAWERSGPWYYVDQLQALYHELAHPWSKMRAAVEFVMHKSYLVEDEEGGKEYLASNKLRAWAAATCRLAHKLVYADHLAARTTTNSQAPARAKCVVRVGERDRLVIIPGPGYASKPFWGTLTTSGTNDKDDKKNSDDEVAWLEKRLLRVVAAGLADSLRPDAQWLNSIPATWWDFDELQSVVDELARASGNHVDELRESCSVRALARQLQPQERVWEEIVIH</sequence>
<dbReference type="Proteomes" id="UP001287356">
    <property type="component" value="Unassembled WGS sequence"/>
</dbReference>
<comment type="caution">
    <text evidence="2">The sequence shown here is derived from an EMBL/GenBank/DDBJ whole genome shotgun (WGS) entry which is preliminary data.</text>
</comment>
<gene>
    <name evidence="2" type="ORF">B0T24DRAFT_609943</name>
</gene>
<dbReference type="AlphaFoldDB" id="A0AAE0KMU5"/>
<reference evidence="2" key="2">
    <citation type="submission" date="2023-06" db="EMBL/GenBank/DDBJ databases">
        <authorList>
            <consortium name="Lawrence Berkeley National Laboratory"/>
            <person name="Haridas S."/>
            <person name="Hensen N."/>
            <person name="Bonometti L."/>
            <person name="Westerberg I."/>
            <person name="Brannstrom I.O."/>
            <person name="Guillou S."/>
            <person name="Cros-Aarteil S."/>
            <person name="Calhoun S."/>
            <person name="Kuo A."/>
            <person name="Mondo S."/>
            <person name="Pangilinan J."/>
            <person name="Riley R."/>
            <person name="Labutti K."/>
            <person name="Andreopoulos B."/>
            <person name="Lipzen A."/>
            <person name="Chen C."/>
            <person name="Yanf M."/>
            <person name="Daum C."/>
            <person name="Ng V."/>
            <person name="Clum A."/>
            <person name="Steindorff A."/>
            <person name="Ohm R."/>
            <person name="Martin F."/>
            <person name="Silar P."/>
            <person name="Natvig D."/>
            <person name="Lalanne C."/>
            <person name="Gautier V."/>
            <person name="Ament-Velasquez S.L."/>
            <person name="Kruys A."/>
            <person name="Hutchinson M.I."/>
            <person name="Powell A.J."/>
            <person name="Barry K."/>
            <person name="Miller A.N."/>
            <person name="Grigoriev I.V."/>
            <person name="Debuchy R."/>
            <person name="Gladieux P."/>
            <person name="Thoren M.H."/>
            <person name="Johannesson H."/>
        </authorList>
    </citation>
    <scope>NUCLEOTIDE SEQUENCE</scope>
    <source>
        <strain evidence="2">CBS 958.72</strain>
    </source>
</reference>
<protein>
    <submittedName>
        <fullName evidence="2">Heterokaryon incompatibility protein-domain-containing protein</fullName>
    </submittedName>
</protein>
<dbReference type="PANTHER" id="PTHR24148">
    <property type="entry name" value="ANKYRIN REPEAT DOMAIN-CONTAINING PROTEIN 39 HOMOLOG-RELATED"/>
    <property type="match status" value="1"/>
</dbReference>
<dbReference type="EMBL" id="JAULSN010000002">
    <property type="protein sequence ID" value="KAK3378785.1"/>
    <property type="molecule type" value="Genomic_DNA"/>
</dbReference>
<proteinExistence type="predicted"/>
<accession>A0AAE0KMU5</accession>
<evidence type="ECO:0000313" key="2">
    <source>
        <dbReference type="EMBL" id="KAK3378785.1"/>
    </source>
</evidence>
<dbReference type="InterPro" id="IPR052895">
    <property type="entry name" value="HetReg/Transcr_Mod"/>
</dbReference>
<dbReference type="PANTHER" id="PTHR24148:SF73">
    <property type="entry name" value="HET DOMAIN PROTEIN (AFU_ORTHOLOGUE AFUA_8G01020)"/>
    <property type="match status" value="1"/>
</dbReference>
<reference evidence="2" key="1">
    <citation type="journal article" date="2023" name="Mol. Phylogenet. Evol.">
        <title>Genome-scale phylogeny and comparative genomics of the fungal order Sordariales.</title>
        <authorList>
            <person name="Hensen N."/>
            <person name="Bonometti L."/>
            <person name="Westerberg I."/>
            <person name="Brannstrom I.O."/>
            <person name="Guillou S."/>
            <person name="Cros-Aarteil S."/>
            <person name="Calhoun S."/>
            <person name="Haridas S."/>
            <person name="Kuo A."/>
            <person name="Mondo S."/>
            <person name="Pangilinan J."/>
            <person name="Riley R."/>
            <person name="LaButti K."/>
            <person name="Andreopoulos B."/>
            <person name="Lipzen A."/>
            <person name="Chen C."/>
            <person name="Yan M."/>
            <person name="Daum C."/>
            <person name="Ng V."/>
            <person name="Clum A."/>
            <person name="Steindorff A."/>
            <person name="Ohm R.A."/>
            <person name="Martin F."/>
            <person name="Silar P."/>
            <person name="Natvig D.O."/>
            <person name="Lalanne C."/>
            <person name="Gautier V."/>
            <person name="Ament-Velasquez S.L."/>
            <person name="Kruys A."/>
            <person name="Hutchinson M.I."/>
            <person name="Powell A.J."/>
            <person name="Barry K."/>
            <person name="Miller A.N."/>
            <person name="Grigoriev I.V."/>
            <person name="Debuchy R."/>
            <person name="Gladieux P."/>
            <person name="Hiltunen Thoren M."/>
            <person name="Johannesson H."/>
        </authorList>
    </citation>
    <scope>NUCLEOTIDE SEQUENCE</scope>
    <source>
        <strain evidence="2">CBS 958.72</strain>
    </source>
</reference>
<dbReference type="Pfam" id="PF06985">
    <property type="entry name" value="HET"/>
    <property type="match status" value="1"/>
</dbReference>
<dbReference type="InterPro" id="IPR010730">
    <property type="entry name" value="HET"/>
</dbReference>
<organism evidence="2 3">
    <name type="scientific">Lasiosphaeria ovina</name>
    <dbReference type="NCBI Taxonomy" id="92902"/>
    <lineage>
        <taxon>Eukaryota</taxon>
        <taxon>Fungi</taxon>
        <taxon>Dikarya</taxon>
        <taxon>Ascomycota</taxon>
        <taxon>Pezizomycotina</taxon>
        <taxon>Sordariomycetes</taxon>
        <taxon>Sordariomycetidae</taxon>
        <taxon>Sordariales</taxon>
        <taxon>Lasiosphaeriaceae</taxon>
        <taxon>Lasiosphaeria</taxon>
    </lineage>
</organism>
<evidence type="ECO:0000259" key="1">
    <source>
        <dbReference type="Pfam" id="PF06985"/>
    </source>
</evidence>
<name>A0AAE0KMU5_9PEZI</name>
<evidence type="ECO:0000313" key="3">
    <source>
        <dbReference type="Proteomes" id="UP001287356"/>
    </source>
</evidence>